<evidence type="ECO:0000313" key="3">
    <source>
        <dbReference type="EMBL" id="CAI2718425.1"/>
    </source>
</evidence>
<feature type="region of interest" description="Disordered" evidence="1">
    <location>
        <begin position="1"/>
        <end position="61"/>
    </location>
</feature>
<feature type="transmembrane region" description="Helical" evidence="2">
    <location>
        <begin position="72"/>
        <end position="92"/>
    </location>
</feature>
<gene>
    <name evidence="3" type="ORF">NSPWAT_1566</name>
</gene>
<proteinExistence type="predicted"/>
<dbReference type="RefSeq" id="WP_282011324.1">
    <property type="nucleotide sequence ID" value="NZ_OX336137.1"/>
</dbReference>
<keyword evidence="2" id="KW-0812">Transmembrane</keyword>
<evidence type="ECO:0000256" key="2">
    <source>
        <dbReference type="SAM" id="Phobius"/>
    </source>
</evidence>
<protein>
    <submittedName>
        <fullName evidence="3">Uncharacterized protein</fullName>
    </submittedName>
</protein>
<keyword evidence="4" id="KW-1185">Reference proteome</keyword>
<accession>A0ABN8W1L9</accession>
<sequence length="273" mass="29631">MATNDQDSNRENPSGGQSPEDRLEKIKQEAQEDASSFYAQGDKEDEGNEEDGFEKPVASVDPEKEEMSLLKAVAFLGFGMAALAIIFILFFIRDLGNKVGDVDAAVHTLEQKFGPLRQEVDEELSKVNKDVSDLKSRFGSYERQVVVTELKRALVSIQGITGNAPADVQNKSGRVMASIQSLLNELEGNATGQTTAPMTAPVPETAPAPMEESMETGQAAEETTAMTEETASEAPVGQIELESESPEEAGDEEESAEEEEEEEEDEFAEDGMQ</sequence>
<keyword evidence="2" id="KW-1133">Transmembrane helix</keyword>
<name>A0ABN8W1L9_9BACT</name>
<feature type="compositionally biased region" description="Acidic residues" evidence="1">
    <location>
        <begin position="43"/>
        <end position="52"/>
    </location>
</feature>
<feature type="region of interest" description="Disordered" evidence="1">
    <location>
        <begin position="190"/>
        <end position="273"/>
    </location>
</feature>
<evidence type="ECO:0000256" key="1">
    <source>
        <dbReference type="SAM" id="MobiDB-lite"/>
    </source>
</evidence>
<dbReference type="Proteomes" id="UP001157733">
    <property type="component" value="Chromosome"/>
</dbReference>
<feature type="compositionally biased region" description="Low complexity" evidence="1">
    <location>
        <begin position="215"/>
        <end position="234"/>
    </location>
</feature>
<feature type="compositionally biased region" description="Acidic residues" evidence="1">
    <location>
        <begin position="241"/>
        <end position="273"/>
    </location>
</feature>
<evidence type="ECO:0000313" key="4">
    <source>
        <dbReference type="Proteomes" id="UP001157733"/>
    </source>
</evidence>
<organism evidence="3 4">
    <name type="scientific">Nitrospina watsonii</name>
    <dbReference type="NCBI Taxonomy" id="1323948"/>
    <lineage>
        <taxon>Bacteria</taxon>
        <taxon>Pseudomonadati</taxon>
        <taxon>Nitrospinota/Tectimicrobiota group</taxon>
        <taxon>Nitrospinota</taxon>
        <taxon>Nitrospinia</taxon>
        <taxon>Nitrospinales</taxon>
        <taxon>Nitrospinaceae</taxon>
        <taxon>Nitrospina</taxon>
    </lineage>
</organism>
<keyword evidence="2" id="KW-0472">Membrane</keyword>
<feature type="compositionally biased region" description="Polar residues" evidence="1">
    <location>
        <begin position="1"/>
        <end position="17"/>
    </location>
</feature>
<feature type="compositionally biased region" description="Basic and acidic residues" evidence="1">
    <location>
        <begin position="19"/>
        <end position="30"/>
    </location>
</feature>
<reference evidence="3 4" key="1">
    <citation type="submission" date="2022-09" db="EMBL/GenBank/DDBJ databases">
        <authorList>
            <person name="Kop L."/>
        </authorList>
    </citation>
    <scope>NUCLEOTIDE SEQUENCE [LARGE SCALE GENOMIC DNA]</scope>
    <source>
        <strain evidence="3 4">347</strain>
    </source>
</reference>
<dbReference type="EMBL" id="OX336137">
    <property type="protein sequence ID" value="CAI2718425.1"/>
    <property type="molecule type" value="Genomic_DNA"/>
</dbReference>